<dbReference type="EMBL" id="ARYJ01000002">
    <property type="protein sequence ID" value="KCZ90377.1"/>
    <property type="molecule type" value="Genomic_DNA"/>
</dbReference>
<keyword evidence="10" id="KW-1185">Reference proteome</keyword>
<comment type="function">
    <text evidence="8">Reversible hydration of carbon dioxide.</text>
</comment>
<dbReference type="GO" id="GO:0004089">
    <property type="term" value="F:carbonate dehydratase activity"/>
    <property type="evidence" value="ECO:0007669"/>
    <property type="project" value="UniProtKB-UniRule"/>
</dbReference>
<dbReference type="eggNOG" id="COG0288">
    <property type="taxonomic scope" value="Bacteria"/>
</dbReference>
<dbReference type="AlphaFoldDB" id="A0A059FIE0"/>
<evidence type="ECO:0000256" key="3">
    <source>
        <dbReference type="ARBA" id="ARBA00022723"/>
    </source>
</evidence>
<dbReference type="CDD" id="cd00883">
    <property type="entry name" value="beta_CA_cladeA"/>
    <property type="match status" value="1"/>
</dbReference>
<dbReference type="PANTHER" id="PTHR11002">
    <property type="entry name" value="CARBONIC ANHYDRASE"/>
    <property type="match status" value="1"/>
</dbReference>
<feature type="binding site" evidence="7">
    <location>
        <position position="60"/>
    </location>
    <ligand>
        <name>Zn(2+)</name>
        <dbReference type="ChEBI" id="CHEBI:29105"/>
    </ligand>
</feature>
<gene>
    <name evidence="9" type="ORF">HJA_04081</name>
</gene>
<evidence type="ECO:0000256" key="1">
    <source>
        <dbReference type="ARBA" id="ARBA00006217"/>
    </source>
</evidence>
<dbReference type="InterPro" id="IPR015892">
    <property type="entry name" value="Carbonic_anhydrase_CS"/>
</dbReference>
<comment type="similarity">
    <text evidence="1 8">Belongs to the beta-class carbonic anhydrase family.</text>
</comment>
<accession>A0A059FIE0</accession>
<comment type="cofactor">
    <cofactor evidence="7">
        <name>Zn(2+)</name>
        <dbReference type="ChEBI" id="CHEBI:29105"/>
    </cofactor>
    <text evidence="7">Binds 1 zinc ion per subunit.</text>
</comment>
<dbReference type="PROSITE" id="PS00705">
    <property type="entry name" value="PROK_CO2_ANHYDRASE_2"/>
    <property type="match status" value="1"/>
</dbReference>
<keyword evidence="3 7" id="KW-0479">Metal-binding</keyword>
<evidence type="ECO:0000256" key="5">
    <source>
        <dbReference type="ARBA" id="ARBA00023239"/>
    </source>
</evidence>
<dbReference type="RefSeq" id="WP_035578528.1">
    <property type="nucleotide sequence ID" value="NZ_ARYJ01000002.1"/>
</dbReference>
<protein>
    <recommendedName>
        <fullName evidence="2 8">Carbonic anhydrase</fullName>
        <ecNumber evidence="2 8">4.2.1.1</ecNumber>
    </recommendedName>
    <alternativeName>
        <fullName evidence="8">Carbonate dehydratase</fullName>
    </alternativeName>
</protein>
<dbReference type="PANTHER" id="PTHR11002:SF76">
    <property type="entry name" value="CARBONIC ANHYDRASE"/>
    <property type="match status" value="1"/>
</dbReference>
<keyword evidence="5 8" id="KW-0456">Lyase</keyword>
<sequence length="215" mass="24374">MSDEPSQIDIEEASIRNSDKHLDDLFKRNRAWVNASKKRDPNYFKRLSGQQKPRYFWIGCCDSRVPATEIVDLAPGEMFVHRNIANLAVPTDPSFSAALQFAVEVLCVDHIMIVGHYGCGGIQSLLEDKTSDPIGDWLEPARHMHQSLDRGDRDDEEHLGFLCEQNVLRQVENLLANPCIRNAWQRGQELSLHGWVYAIEDGLLKSLVGPLSHNE</sequence>
<dbReference type="Pfam" id="PF00484">
    <property type="entry name" value="Pro_CA"/>
    <property type="match status" value="1"/>
</dbReference>
<dbReference type="InterPro" id="IPR036874">
    <property type="entry name" value="Carbonic_anhydrase_sf"/>
</dbReference>
<dbReference type="SMART" id="SM00947">
    <property type="entry name" value="Pro_CA"/>
    <property type="match status" value="1"/>
</dbReference>
<reference evidence="9 10" key="1">
    <citation type="journal article" date="2014" name="Antonie Van Leeuwenhoek">
        <title>Hyphomonas beringensis sp. nov. and Hyphomonas chukchiensis sp. nov., isolated from surface seawater of the Bering Sea and Chukchi Sea.</title>
        <authorList>
            <person name="Li C."/>
            <person name="Lai Q."/>
            <person name="Li G."/>
            <person name="Dong C."/>
            <person name="Wang J."/>
            <person name="Liao Y."/>
            <person name="Shao Z."/>
        </authorList>
    </citation>
    <scope>NUCLEOTIDE SEQUENCE [LARGE SCALE GENOMIC DNA]</scope>
    <source>
        <strain evidence="9 10">VP2</strain>
    </source>
</reference>
<evidence type="ECO:0000313" key="9">
    <source>
        <dbReference type="EMBL" id="KCZ90377.1"/>
    </source>
</evidence>
<dbReference type="STRING" id="1280952.HJA_04081"/>
<dbReference type="Gene3D" id="3.40.1050.10">
    <property type="entry name" value="Carbonic anhydrase"/>
    <property type="match status" value="1"/>
</dbReference>
<dbReference type="Proteomes" id="UP000024816">
    <property type="component" value="Unassembled WGS sequence"/>
</dbReference>
<evidence type="ECO:0000256" key="4">
    <source>
        <dbReference type="ARBA" id="ARBA00022833"/>
    </source>
</evidence>
<dbReference type="GO" id="GO:0015976">
    <property type="term" value="P:carbon utilization"/>
    <property type="evidence" value="ECO:0007669"/>
    <property type="project" value="InterPro"/>
</dbReference>
<feature type="binding site" evidence="7">
    <location>
        <position position="119"/>
    </location>
    <ligand>
        <name>Zn(2+)</name>
        <dbReference type="ChEBI" id="CHEBI:29105"/>
    </ligand>
</feature>
<proteinExistence type="inferred from homology"/>
<dbReference type="OrthoDB" id="9797527at2"/>
<evidence type="ECO:0000256" key="6">
    <source>
        <dbReference type="ARBA" id="ARBA00048348"/>
    </source>
</evidence>
<name>A0A059FIE0_9PROT</name>
<feature type="binding site" evidence="7">
    <location>
        <position position="116"/>
    </location>
    <ligand>
        <name>Zn(2+)</name>
        <dbReference type="ChEBI" id="CHEBI:29105"/>
    </ligand>
</feature>
<comment type="catalytic activity">
    <reaction evidence="6 8">
        <text>hydrogencarbonate + H(+) = CO2 + H2O</text>
        <dbReference type="Rhea" id="RHEA:10748"/>
        <dbReference type="ChEBI" id="CHEBI:15377"/>
        <dbReference type="ChEBI" id="CHEBI:15378"/>
        <dbReference type="ChEBI" id="CHEBI:16526"/>
        <dbReference type="ChEBI" id="CHEBI:17544"/>
        <dbReference type="EC" id="4.2.1.1"/>
    </reaction>
</comment>
<organism evidence="9 10">
    <name type="scientific">Hyphomonas jannaschiana VP2</name>
    <dbReference type="NCBI Taxonomy" id="1280952"/>
    <lineage>
        <taxon>Bacteria</taxon>
        <taxon>Pseudomonadati</taxon>
        <taxon>Pseudomonadota</taxon>
        <taxon>Alphaproteobacteria</taxon>
        <taxon>Hyphomonadales</taxon>
        <taxon>Hyphomonadaceae</taxon>
        <taxon>Hyphomonas</taxon>
    </lineage>
</organism>
<dbReference type="GO" id="GO:0008270">
    <property type="term" value="F:zinc ion binding"/>
    <property type="evidence" value="ECO:0007669"/>
    <property type="project" value="UniProtKB-UniRule"/>
</dbReference>
<keyword evidence="4 7" id="KW-0862">Zinc</keyword>
<comment type="caution">
    <text evidence="9">The sequence shown here is derived from an EMBL/GenBank/DDBJ whole genome shotgun (WGS) entry which is preliminary data.</text>
</comment>
<dbReference type="InterPro" id="IPR001765">
    <property type="entry name" value="Carbonic_anhydrase"/>
</dbReference>
<dbReference type="SUPFAM" id="SSF53056">
    <property type="entry name" value="beta-carbonic anhydrase, cab"/>
    <property type="match status" value="1"/>
</dbReference>
<evidence type="ECO:0000256" key="8">
    <source>
        <dbReference type="RuleBase" id="RU003956"/>
    </source>
</evidence>
<feature type="binding site" evidence="7">
    <location>
        <position position="62"/>
    </location>
    <ligand>
        <name>Zn(2+)</name>
        <dbReference type="ChEBI" id="CHEBI:29105"/>
    </ligand>
</feature>
<dbReference type="EC" id="4.2.1.1" evidence="2 8"/>
<evidence type="ECO:0000256" key="7">
    <source>
        <dbReference type="PIRSR" id="PIRSR601765-1"/>
    </source>
</evidence>
<evidence type="ECO:0000313" key="10">
    <source>
        <dbReference type="Proteomes" id="UP000024816"/>
    </source>
</evidence>
<evidence type="ECO:0000256" key="2">
    <source>
        <dbReference type="ARBA" id="ARBA00012925"/>
    </source>
</evidence>